<organism evidence="9 10">
    <name type="scientific">Chytriomyces confervae</name>
    <dbReference type="NCBI Taxonomy" id="246404"/>
    <lineage>
        <taxon>Eukaryota</taxon>
        <taxon>Fungi</taxon>
        <taxon>Fungi incertae sedis</taxon>
        <taxon>Chytridiomycota</taxon>
        <taxon>Chytridiomycota incertae sedis</taxon>
        <taxon>Chytridiomycetes</taxon>
        <taxon>Chytridiales</taxon>
        <taxon>Chytriomycetaceae</taxon>
        <taxon>Chytriomyces</taxon>
    </lineage>
</organism>
<dbReference type="Gene3D" id="3.20.20.140">
    <property type="entry name" value="Metal-dependent hydrolases"/>
    <property type="match status" value="1"/>
</dbReference>
<accession>A0A507DZL9</accession>
<dbReference type="PANTHER" id="PTHR11409:SF42">
    <property type="entry name" value="ADENOSINE DEAMINASE-LIKE PROTEIN"/>
    <property type="match status" value="1"/>
</dbReference>
<evidence type="ECO:0000256" key="2">
    <source>
        <dbReference type="ARBA" id="ARBA00006676"/>
    </source>
</evidence>
<reference evidence="9 10" key="1">
    <citation type="journal article" date="2019" name="Sci. Rep.">
        <title>Comparative genomics of chytrid fungi reveal insights into the obligate biotrophic and pathogenic lifestyle of Synchytrium endobioticum.</title>
        <authorList>
            <person name="van de Vossenberg B.T.L.H."/>
            <person name="Warris S."/>
            <person name="Nguyen H.D.T."/>
            <person name="van Gent-Pelzer M.P.E."/>
            <person name="Joly D.L."/>
            <person name="van de Geest H.C."/>
            <person name="Bonants P.J.M."/>
            <person name="Smith D.S."/>
            <person name="Levesque C.A."/>
            <person name="van der Lee T.A.J."/>
        </authorList>
    </citation>
    <scope>NUCLEOTIDE SEQUENCE [LARGE SCALE GENOMIC DNA]</scope>
    <source>
        <strain evidence="9 10">CBS 675.73</strain>
    </source>
</reference>
<evidence type="ECO:0000313" key="10">
    <source>
        <dbReference type="Proteomes" id="UP000320333"/>
    </source>
</evidence>
<dbReference type="InterPro" id="IPR006330">
    <property type="entry name" value="Ado/ade_deaminase"/>
</dbReference>
<dbReference type="InterPro" id="IPR032466">
    <property type="entry name" value="Metal_Hydrolase"/>
</dbReference>
<dbReference type="AlphaFoldDB" id="A0A507DZL9"/>
<name>A0A507DZL9_9FUNG</name>
<dbReference type="STRING" id="246404.A0A507DZL9"/>
<dbReference type="SUPFAM" id="SSF51556">
    <property type="entry name" value="Metallo-dependent hydrolases"/>
    <property type="match status" value="1"/>
</dbReference>
<dbReference type="GO" id="GO:0009117">
    <property type="term" value="P:nucleotide metabolic process"/>
    <property type="evidence" value="ECO:0007669"/>
    <property type="project" value="UniProtKB-KW"/>
</dbReference>
<keyword evidence="10" id="KW-1185">Reference proteome</keyword>
<evidence type="ECO:0000313" key="9">
    <source>
        <dbReference type="EMBL" id="TPX57094.1"/>
    </source>
</evidence>
<protein>
    <recommendedName>
        <fullName evidence="8">Adenosine deaminase domain-containing protein</fullName>
    </recommendedName>
</protein>
<proteinExistence type="inferred from homology"/>
<comment type="catalytic activity">
    <reaction evidence="7">
        <text>N(6)-methyl-AMP + H2O + H(+) = IMP + methylamine</text>
        <dbReference type="Rhea" id="RHEA:16001"/>
        <dbReference type="ChEBI" id="CHEBI:15377"/>
        <dbReference type="ChEBI" id="CHEBI:15378"/>
        <dbReference type="ChEBI" id="CHEBI:58053"/>
        <dbReference type="ChEBI" id="CHEBI:59338"/>
        <dbReference type="ChEBI" id="CHEBI:144842"/>
    </reaction>
    <physiologicalReaction direction="left-to-right" evidence="7">
        <dbReference type="Rhea" id="RHEA:16002"/>
    </physiologicalReaction>
</comment>
<dbReference type="OrthoDB" id="272271at2759"/>
<dbReference type="InterPro" id="IPR001365">
    <property type="entry name" value="A_deaminase_dom"/>
</dbReference>
<comment type="cofactor">
    <cofactor evidence="1">
        <name>Zn(2+)</name>
        <dbReference type="ChEBI" id="CHEBI:29105"/>
    </cofactor>
</comment>
<dbReference type="GO" id="GO:0006154">
    <property type="term" value="P:adenosine catabolic process"/>
    <property type="evidence" value="ECO:0007669"/>
    <property type="project" value="TreeGrafter"/>
</dbReference>
<dbReference type="GO" id="GO:0004000">
    <property type="term" value="F:adenosine deaminase activity"/>
    <property type="evidence" value="ECO:0007669"/>
    <property type="project" value="TreeGrafter"/>
</dbReference>
<keyword evidence="3" id="KW-0479">Metal-binding</keyword>
<keyword evidence="5" id="KW-0862">Zinc</keyword>
<dbReference type="EMBL" id="QEAP01000778">
    <property type="protein sequence ID" value="TPX57094.1"/>
    <property type="molecule type" value="Genomic_DNA"/>
</dbReference>
<evidence type="ECO:0000256" key="7">
    <source>
        <dbReference type="ARBA" id="ARBA00048787"/>
    </source>
</evidence>
<dbReference type="GO" id="GO:0046872">
    <property type="term" value="F:metal ion binding"/>
    <property type="evidence" value="ECO:0007669"/>
    <property type="project" value="UniProtKB-KW"/>
</dbReference>
<comment type="caution">
    <text evidence="9">The sequence shown here is derived from an EMBL/GenBank/DDBJ whole genome shotgun (WGS) entry which is preliminary data.</text>
</comment>
<dbReference type="Pfam" id="PF00962">
    <property type="entry name" value="A_deaminase"/>
    <property type="match status" value="1"/>
</dbReference>
<comment type="similarity">
    <text evidence="2">Belongs to the metallo-dependent hydrolases superfamily. Adenosine and AMP deaminases family.</text>
</comment>
<dbReference type="PANTHER" id="PTHR11409">
    <property type="entry name" value="ADENOSINE DEAMINASE"/>
    <property type="match status" value="1"/>
</dbReference>
<evidence type="ECO:0000256" key="4">
    <source>
        <dbReference type="ARBA" id="ARBA00022801"/>
    </source>
</evidence>
<dbReference type="GO" id="GO:0046103">
    <property type="term" value="P:inosine biosynthetic process"/>
    <property type="evidence" value="ECO:0007669"/>
    <property type="project" value="TreeGrafter"/>
</dbReference>
<gene>
    <name evidence="9" type="ORF">CcCBS67573_g09288</name>
</gene>
<feature type="domain" description="Adenosine deaminase" evidence="8">
    <location>
        <begin position="12"/>
        <end position="302"/>
    </location>
</feature>
<evidence type="ECO:0000259" key="8">
    <source>
        <dbReference type="Pfam" id="PF00962"/>
    </source>
</evidence>
<evidence type="ECO:0000256" key="6">
    <source>
        <dbReference type="ARBA" id="ARBA00023080"/>
    </source>
</evidence>
<evidence type="ECO:0000256" key="5">
    <source>
        <dbReference type="ARBA" id="ARBA00022833"/>
    </source>
</evidence>
<keyword evidence="6" id="KW-0546">Nucleotide metabolism</keyword>
<dbReference type="Proteomes" id="UP000320333">
    <property type="component" value="Unassembled WGS sequence"/>
</dbReference>
<sequence>MDELTWAKNLVKTELHAHINGSIGMPDLRKLADLKGVPLPAEIALPGSAGFSLDDVFALFSKTIYSVVRDAHALEFVVEHVVAAFKRDGSLEGMDMDGYVSTVVSAISKAMSENETIRVKFLLSVDRRHDAETASTIVSLAIKYANLFPSIVVGVDVCGNPACGGIKHLVPSLSRLKLDAPTLKLVIHFAEIETPPEENELLTILSLNPDRLGHCTFVPEHIMATMRARKIPIEICLSSNVVGGTVDSFDAHHLKQLWDSGYPRECLILCTDDVGIFCSDLSNEYVIARRVLGVSREVMEEWAQLVYDKHAR</sequence>
<evidence type="ECO:0000256" key="3">
    <source>
        <dbReference type="ARBA" id="ARBA00022723"/>
    </source>
</evidence>
<keyword evidence="4" id="KW-0378">Hydrolase</keyword>
<evidence type="ECO:0000256" key="1">
    <source>
        <dbReference type="ARBA" id="ARBA00001947"/>
    </source>
</evidence>